<comment type="caution">
    <text evidence="1">The sequence shown here is derived from an EMBL/GenBank/DDBJ whole genome shotgun (WGS) entry which is preliminary data.</text>
</comment>
<protein>
    <submittedName>
        <fullName evidence="1">Uncharacterized protein</fullName>
    </submittedName>
</protein>
<keyword evidence="2" id="KW-1185">Reference proteome</keyword>
<evidence type="ECO:0000313" key="2">
    <source>
        <dbReference type="Proteomes" id="UP000749646"/>
    </source>
</evidence>
<accession>A0A9P6M2U2</accession>
<feature type="non-terminal residue" evidence="1">
    <location>
        <position position="135"/>
    </location>
</feature>
<dbReference type="EMBL" id="JAAAHW010006304">
    <property type="protein sequence ID" value="KAF9963305.1"/>
    <property type="molecule type" value="Genomic_DNA"/>
</dbReference>
<dbReference type="Proteomes" id="UP000749646">
    <property type="component" value="Unassembled WGS sequence"/>
</dbReference>
<sequence length="135" mass="15324">MSRLGGSVKGFRHDHLDSVEDIIIPENKGPEWRLYHKSDVLDKLGLIHPWQLLLVGVLTTNDYTAGVWQQGIHKVLDFVRSVSIPHITNATPEERAAVIRSFVDDYLDQVATTDKSKYIGTFDNAIQVFTRHLET</sequence>
<gene>
    <name evidence="1" type="ORF">BGZ65_004537</name>
</gene>
<evidence type="ECO:0000313" key="1">
    <source>
        <dbReference type="EMBL" id="KAF9963305.1"/>
    </source>
</evidence>
<name>A0A9P6M2U2_9FUNG</name>
<dbReference type="OrthoDB" id="6512918at2759"/>
<organism evidence="1 2">
    <name type="scientific">Modicella reniformis</name>
    <dbReference type="NCBI Taxonomy" id="1440133"/>
    <lineage>
        <taxon>Eukaryota</taxon>
        <taxon>Fungi</taxon>
        <taxon>Fungi incertae sedis</taxon>
        <taxon>Mucoromycota</taxon>
        <taxon>Mortierellomycotina</taxon>
        <taxon>Mortierellomycetes</taxon>
        <taxon>Mortierellales</taxon>
        <taxon>Mortierellaceae</taxon>
        <taxon>Modicella</taxon>
    </lineage>
</organism>
<dbReference type="AlphaFoldDB" id="A0A9P6M2U2"/>
<reference evidence="1" key="1">
    <citation type="journal article" date="2020" name="Fungal Divers.">
        <title>Resolving the Mortierellaceae phylogeny through synthesis of multi-gene phylogenetics and phylogenomics.</title>
        <authorList>
            <person name="Vandepol N."/>
            <person name="Liber J."/>
            <person name="Desiro A."/>
            <person name="Na H."/>
            <person name="Kennedy M."/>
            <person name="Barry K."/>
            <person name="Grigoriev I.V."/>
            <person name="Miller A.N."/>
            <person name="O'Donnell K."/>
            <person name="Stajich J.E."/>
            <person name="Bonito G."/>
        </authorList>
    </citation>
    <scope>NUCLEOTIDE SEQUENCE</scope>
    <source>
        <strain evidence="1">MES-2147</strain>
    </source>
</reference>
<proteinExistence type="predicted"/>